<gene>
    <name evidence="2" type="ORF">R54839_PPFHFPJH_00182</name>
</gene>
<dbReference type="EMBL" id="CAUZLR010000001">
    <property type="protein sequence ID" value="CAK1225704.1"/>
    <property type="molecule type" value="Genomic_DNA"/>
</dbReference>
<evidence type="ECO:0000313" key="2">
    <source>
        <dbReference type="EMBL" id="CAK1225704.1"/>
    </source>
</evidence>
<dbReference type="Gene3D" id="2.40.30.200">
    <property type="match status" value="1"/>
</dbReference>
<organism evidence="2 3">
    <name type="scientific">Fructobacillus fructosus</name>
    <dbReference type="NCBI Taxonomy" id="1631"/>
    <lineage>
        <taxon>Bacteria</taxon>
        <taxon>Bacillati</taxon>
        <taxon>Bacillota</taxon>
        <taxon>Bacilli</taxon>
        <taxon>Lactobacillales</taxon>
        <taxon>Lactobacillaceae</taxon>
        <taxon>Fructobacillus</taxon>
    </lineage>
</organism>
<dbReference type="RefSeq" id="WP_338345824.1">
    <property type="nucleotide sequence ID" value="NZ_CAUZLR010000001.1"/>
</dbReference>
<dbReference type="InterPro" id="IPR008841">
    <property type="entry name" value="Siphovirus-type_tail_N"/>
</dbReference>
<comment type="caution">
    <text evidence="2">The sequence shown here is derived from an EMBL/GenBank/DDBJ whole genome shotgun (WGS) entry which is preliminary data.</text>
</comment>
<keyword evidence="3" id="KW-1185">Reference proteome</keyword>
<feature type="domain" description="Siphovirus-type tail component RIFT-related" evidence="1">
    <location>
        <begin position="14"/>
        <end position="125"/>
    </location>
</feature>
<reference evidence="2 3" key="1">
    <citation type="submission" date="2023-10" db="EMBL/GenBank/DDBJ databases">
        <authorList>
            <person name="Botero Cardona J."/>
        </authorList>
    </citation>
    <scope>NUCLEOTIDE SEQUENCE [LARGE SCALE GENOMIC DNA]</scope>
    <source>
        <strain evidence="2 3">R-54839</strain>
    </source>
</reference>
<accession>A0ABN9YIN7</accession>
<dbReference type="Pfam" id="PF05709">
    <property type="entry name" value="Sipho_tail"/>
    <property type="match status" value="1"/>
</dbReference>
<evidence type="ECO:0000313" key="3">
    <source>
        <dbReference type="Proteomes" id="UP001314261"/>
    </source>
</evidence>
<dbReference type="Proteomes" id="UP001314261">
    <property type="component" value="Unassembled WGS sequence"/>
</dbReference>
<name>A0ABN9YIN7_9LACO</name>
<evidence type="ECO:0000259" key="1">
    <source>
        <dbReference type="Pfam" id="PF05709"/>
    </source>
</evidence>
<sequence>MPDLFVMKKGHDEINLTARLPAVDLLEVNTGAPQLNPTYTGIAGSDGQLLQSVAFNSSTFTVSLLIKGNNRSDFNLIKAELQKELYARVPIRLRSSFEPAKAVWVVANPTDITPLANSDTGTVNLAFTVISGLRMTPFRSDELADNQELLSVGMGFPDMDNLPNYHFTSEEFDVFNPSDIEIDPYIQHHDLVIKLSGNTSGFKVENQTNGTSFTVNGQVNKDDKLVMDGITLFKNGEAGNVLTDFGHLVLAKGNNHIKLTGLADSDVTFSFPFLYF</sequence>
<protein>
    <recommendedName>
        <fullName evidence="1">Siphovirus-type tail component RIFT-related domain-containing protein</fullName>
    </recommendedName>
</protein>
<proteinExistence type="predicted"/>